<proteinExistence type="predicted"/>
<evidence type="ECO:0000256" key="1">
    <source>
        <dbReference type="SAM" id="MobiDB-lite"/>
    </source>
</evidence>
<feature type="compositionally biased region" description="Basic residues" evidence="1">
    <location>
        <begin position="1048"/>
        <end position="1059"/>
    </location>
</feature>
<feature type="compositionally biased region" description="Basic and acidic residues" evidence="1">
    <location>
        <begin position="637"/>
        <end position="654"/>
    </location>
</feature>
<feature type="region of interest" description="Disordered" evidence="1">
    <location>
        <begin position="1029"/>
        <end position="1080"/>
    </location>
</feature>
<comment type="caution">
    <text evidence="2">The sequence shown here is derived from an EMBL/GenBank/DDBJ whole genome shotgun (WGS) entry which is preliminary data.</text>
</comment>
<feature type="compositionally biased region" description="Basic and acidic residues" evidence="1">
    <location>
        <begin position="1030"/>
        <end position="1047"/>
    </location>
</feature>
<evidence type="ECO:0000313" key="2">
    <source>
        <dbReference type="EMBL" id="CAK9101179.1"/>
    </source>
</evidence>
<reference evidence="2 3" key="1">
    <citation type="submission" date="2024-02" db="EMBL/GenBank/DDBJ databases">
        <authorList>
            <person name="Chen Y."/>
            <person name="Shah S."/>
            <person name="Dougan E. K."/>
            <person name="Thang M."/>
            <person name="Chan C."/>
        </authorList>
    </citation>
    <scope>NUCLEOTIDE SEQUENCE [LARGE SCALE GENOMIC DNA]</scope>
</reference>
<evidence type="ECO:0000313" key="3">
    <source>
        <dbReference type="Proteomes" id="UP001642484"/>
    </source>
</evidence>
<accession>A0ABP0RM50</accession>
<gene>
    <name evidence="2" type="ORF">CCMP2556_LOCUS47726</name>
</gene>
<dbReference type="EMBL" id="CAXAMN010026194">
    <property type="protein sequence ID" value="CAK9101179.1"/>
    <property type="molecule type" value="Genomic_DNA"/>
</dbReference>
<feature type="compositionally biased region" description="Acidic residues" evidence="1">
    <location>
        <begin position="1070"/>
        <end position="1080"/>
    </location>
</feature>
<sequence>MPEETDPVDLHHFLKKNTVGNEVLKLPKYEKILGPKMWTQGYVLDIGSSERFQSVIRNASPCLTKTRLKQRGYYIPKLKRRLLPEEAARLQGVPQQVYEAMAKVAKEKKLAANALEGSLGDAMSIPVLTAVLYTGLKAAGYSVPTWSSATRADGAQAGFHMDKTLTMAEPEMELKNIGSWRLNKTENQELQDRVGKGEEEHLVKREIQTRKAKACAERKLAATAIADKAVPKAKAKAKSAPTPEAATARDPTNSAYYGEVEADIALVLKEFPAIQSEPPLALSDGKNSGVQEPYHLEKGQQALELNGVYRASGNLFWVQLLASPTPGIPMSRRRVLDMAEYYFPKGSPAHMTGRMVELSVDRNALTTCPENLQMCSPEELVHSMFAACATMIRQKDDVEQSVWEAARAKWRAVLLRGRKEDENDGKLTPNLISQALTVKRGILASARSVEILLQLEADYGTRSPFHQMARLHVMSTKPSTPALRDWAMECLYDGLLNETMQLGDISKSSLGGDKHHVGLVPLYELKKKVLDYLLDQHYPRAGLSEADRTLLKQKVMNHSTYRAHSGAEGDHSWMSKMAKSSIQAFHFLEDIVYGSKYNNCLKQACKQGGLPEQLMEQESMKEVWGKVLVQLANEEAERKAALETPETARDGREEGPDELDAIRKPPTQHSEGSEMYWKSVANQTVRTYIALSVEPHTLDGVIQSVTQALKDHEPKAGESCGLVYLDLDSLGESMGPGQQELLRKRYVPDSTLLRKLVHGATIARHGQRKGDEATCPAEAEVVAIHVGDRSSREAEALFRASTARKDASIDAEMKEVMVVFSDSSIRSRKKKNRGAYTQRSCLGLFSAAPLSSMLPEKAYTDYQGHNTSDTCAFVTALQPVDMWHLPRKEKELVLEGRTVEVTEAAGEKKAAKKALGAADPESVFSGQILPAQFFRNFLKAQSVCCVCPSRNYNLRIVMTPCLPHLHLVVKMRCDLAAAQGELAKACLSERVPFYGFTLSEAHSRHLEILLTDYVLEQMSTEGSTFYRSEVASKADDRKRTAEEDKKPVPKKKAKAKSKNNKPETDAVGENQDDNAAEGEE</sequence>
<feature type="non-terminal residue" evidence="2">
    <location>
        <position position="1080"/>
    </location>
</feature>
<protein>
    <submittedName>
        <fullName evidence="2">Uncharacterized protein</fullName>
    </submittedName>
</protein>
<dbReference type="Proteomes" id="UP001642484">
    <property type="component" value="Unassembled WGS sequence"/>
</dbReference>
<organism evidence="2 3">
    <name type="scientific">Durusdinium trenchii</name>
    <dbReference type="NCBI Taxonomy" id="1381693"/>
    <lineage>
        <taxon>Eukaryota</taxon>
        <taxon>Sar</taxon>
        <taxon>Alveolata</taxon>
        <taxon>Dinophyceae</taxon>
        <taxon>Suessiales</taxon>
        <taxon>Symbiodiniaceae</taxon>
        <taxon>Durusdinium</taxon>
    </lineage>
</organism>
<feature type="region of interest" description="Disordered" evidence="1">
    <location>
        <begin position="637"/>
        <end position="674"/>
    </location>
</feature>
<name>A0ABP0RM50_9DINO</name>
<keyword evidence="3" id="KW-1185">Reference proteome</keyword>